<dbReference type="Pfam" id="PF13607">
    <property type="entry name" value="Succ_CoA_lig"/>
    <property type="match status" value="1"/>
</dbReference>
<dbReference type="InterPro" id="IPR043938">
    <property type="entry name" value="Ligase_CoA_dom"/>
</dbReference>
<dbReference type="SUPFAM" id="SSF51735">
    <property type="entry name" value="NAD(P)-binding Rossmann-fold domains"/>
    <property type="match status" value="1"/>
</dbReference>
<dbReference type="InterPro" id="IPR003781">
    <property type="entry name" value="CoA-bd"/>
</dbReference>
<name>A0ABQ5WAH0_9HYPH</name>
<dbReference type="Pfam" id="PF19045">
    <property type="entry name" value="Ligase_CoA_2"/>
    <property type="match status" value="1"/>
</dbReference>
<dbReference type="SUPFAM" id="SSF56059">
    <property type="entry name" value="Glutathione synthetase ATP-binding domain-like"/>
    <property type="match status" value="1"/>
</dbReference>
<keyword evidence="4" id="KW-0067">ATP-binding</keyword>
<keyword evidence="2" id="KW-0436">Ligase</keyword>
<sequence length="905" mass="96036">MTIRNLAASLAPQSVAIIGASAREGSVGQVVLANVVAGGFKGRIYPVNPKYTELAGMPCYPRVAELPEAPDLCVIATPARTVPSLIDEIGRTGGRLVVVITAGIDAALRREMLAAARPHLLRIIGPNVIGLLAPRVSLNASFTHLAPIEGKLGLISQSGAIVSSIVDWAAAEGIGFSQIYSLGDMADVDVGDCLNMLATDGQTAAIIMYLESIPEIRKFMSAARSAGTIKPVIAIKPGRHTEAAKAAQTHTGALAGADRAVDAALRRAGIIRVDDLEDLFNAAETTARFAPLRSARVAVVTNGGGAGVLAVDELLDRGCALAELGNQTIENLDRVLPAAWSRTNPVDIIGDAPPARYAAALEAVAADPQVDAVMVMNCPTGLASPVGAAEAVAQMVDRGMIHGRPVLANWLGKFAAEPARDILQKAGVATFETPEGAAEAVEFLTKWADLRRIMERVPERHAAFATDPETARAVFKTVAGDARRLLTEPEAKAVLAAYGVPVTRTLVARTLEEVGQAAEKLGAGRIVVKLLSRTITHKSDIGGVALGLVGADEAKDAAVRIRQRIANLGREAEIDGFAVQPMVELDMAEEVIIGVDRDPVIGPTILFGAGGTAVEVLDDTATGIAPLDPVLAGDLIDRTRIGRLLAGYRDKPPADREAIVRALLAVSQLIVDFPCIEALDINPLLVDEHGLIALDARVVIDPARLDEPAPNPDLAVRPYPSGWERRVTLRSQDYLVRPIRPVDVRLYPDFLARVTAEHMRLRFLSPVRTLSPELLARLTQLDYDREIALVAIEEPCEALAGIARYAADPDKTFAEFGILVRSDLHGRGLGRFLMERLLDYGRTDGIGRIEGLILRENTGMIGLCRELGFQVATADDPALVKAVIDLAGAGPQFSPFTHSASANAR</sequence>
<keyword evidence="7" id="KW-1185">Reference proteome</keyword>
<dbReference type="CDD" id="cd04301">
    <property type="entry name" value="NAT_SF"/>
    <property type="match status" value="1"/>
</dbReference>
<dbReference type="InterPro" id="IPR051538">
    <property type="entry name" value="Acyl-CoA_Synth/Transferase"/>
</dbReference>
<dbReference type="PROSITE" id="PS51186">
    <property type="entry name" value="GNAT"/>
    <property type="match status" value="1"/>
</dbReference>
<evidence type="ECO:0000313" key="6">
    <source>
        <dbReference type="EMBL" id="GLQ56641.1"/>
    </source>
</evidence>
<dbReference type="InterPro" id="IPR036291">
    <property type="entry name" value="NAD(P)-bd_dom_sf"/>
</dbReference>
<dbReference type="Gene3D" id="3.30.1490.20">
    <property type="entry name" value="ATP-grasp fold, A domain"/>
    <property type="match status" value="1"/>
</dbReference>
<dbReference type="Proteomes" id="UP001156691">
    <property type="component" value="Unassembled WGS sequence"/>
</dbReference>
<dbReference type="EMBL" id="BSNS01000020">
    <property type="protein sequence ID" value="GLQ56641.1"/>
    <property type="molecule type" value="Genomic_DNA"/>
</dbReference>
<dbReference type="Pfam" id="PF13380">
    <property type="entry name" value="CoA_binding_2"/>
    <property type="match status" value="1"/>
</dbReference>
<dbReference type="PANTHER" id="PTHR43334:SF1">
    <property type="entry name" value="3-HYDROXYPROPIONATE--COA LIGASE [ADP-FORMING]"/>
    <property type="match status" value="1"/>
</dbReference>
<evidence type="ECO:0000259" key="5">
    <source>
        <dbReference type="PROSITE" id="PS51186"/>
    </source>
</evidence>
<reference evidence="7" key="1">
    <citation type="journal article" date="2019" name="Int. J. Syst. Evol. Microbiol.">
        <title>The Global Catalogue of Microorganisms (GCM) 10K type strain sequencing project: providing services to taxonomists for standard genome sequencing and annotation.</title>
        <authorList>
            <consortium name="The Broad Institute Genomics Platform"/>
            <consortium name="The Broad Institute Genome Sequencing Center for Infectious Disease"/>
            <person name="Wu L."/>
            <person name="Ma J."/>
        </authorList>
    </citation>
    <scope>NUCLEOTIDE SEQUENCE [LARGE SCALE GENOMIC DNA]</scope>
    <source>
        <strain evidence="7">NBRC 112416</strain>
    </source>
</reference>
<feature type="domain" description="N-acetyltransferase" evidence="5">
    <location>
        <begin position="734"/>
        <end position="887"/>
    </location>
</feature>
<evidence type="ECO:0000256" key="1">
    <source>
        <dbReference type="ARBA" id="ARBA00022532"/>
    </source>
</evidence>
<evidence type="ECO:0000256" key="3">
    <source>
        <dbReference type="ARBA" id="ARBA00022741"/>
    </source>
</evidence>
<dbReference type="SUPFAM" id="SSF52210">
    <property type="entry name" value="Succinyl-CoA synthetase domains"/>
    <property type="match status" value="2"/>
</dbReference>
<dbReference type="Gene3D" id="3.40.630.30">
    <property type="match status" value="1"/>
</dbReference>
<evidence type="ECO:0000256" key="2">
    <source>
        <dbReference type="ARBA" id="ARBA00022598"/>
    </source>
</evidence>
<dbReference type="InterPro" id="IPR013815">
    <property type="entry name" value="ATP_grasp_subdomain_1"/>
</dbReference>
<dbReference type="Gene3D" id="3.40.50.261">
    <property type="entry name" value="Succinyl-CoA synthetase domains"/>
    <property type="match status" value="2"/>
</dbReference>
<dbReference type="Gene3D" id="3.40.50.720">
    <property type="entry name" value="NAD(P)-binding Rossmann-like Domain"/>
    <property type="match status" value="1"/>
</dbReference>
<accession>A0ABQ5WAH0</accession>
<keyword evidence="1" id="KW-0816">Tricarboxylic acid cycle</keyword>
<dbReference type="RefSeq" id="WP_284342030.1">
    <property type="nucleotide sequence ID" value="NZ_BSNS01000020.1"/>
</dbReference>
<dbReference type="InterPro" id="IPR016102">
    <property type="entry name" value="Succinyl-CoA_synth-like"/>
</dbReference>
<proteinExistence type="predicted"/>
<dbReference type="InterPro" id="IPR000182">
    <property type="entry name" value="GNAT_dom"/>
</dbReference>
<dbReference type="Gene3D" id="3.30.470.20">
    <property type="entry name" value="ATP-grasp fold, B domain"/>
    <property type="match status" value="1"/>
</dbReference>
<dbReference type="Pfam" id="PF00583">
    <property type="entry name" value="Acetyltransf_1"/>
    <property type="match status" value="1"/>
</dbReference>
<dbReference type="InterPro" id="IPR016181">
    <property type="entry name" value="Acyl_CoA_acyltransferase"/>
</dbReference>
<dbReference type="Pfam" id="PF13549">
    <property type="entry name" value="ATP-grasp_5"/>
    <property type="match status" value="1"/>
</dbReference>
<dbReference type="InterPro" id="IPR032875">
    <property type="entry name" value="Succ_CoA_lig_flav_dom"/>
</dbReference>
<organism evidence="6 7">
    <name type="scientific">Devosia nitrariae</name>
    <dbReference type="NCBI Taxonomy" id="2071872"/>
    <lineage>
        <taxon>Bacteria</taxon>
        <taxon>Pseudomonadati</taxon>
        <taxon>Pseudomonadota</taxon>
        <taxon>Alphaproteobacteria</taxon>
        <taxon>Hyphomicrobiales</taxon>
        <taxon>Devosiaceae</taxon>
        <taxon>Devosia</taxon>
    </lineage>
</organism>
<dbReference type="PANTHER" id="PTHR43334">
    <property type="entry name" value="ACETATE--COA LIGASE [ADP-FORMING]"/>
    <property type="match status" value="1"/>
</dbReference>
<evidence type="ECO:0000313" key="7">
    <source>
        <dbReference type="Proteomes" id="UP001156691"/>
    </source>
</evidence>
<keyword evidence="3" id="KW-0547">Nucleotide-binding</keyword>
<gene>
    <name evidence="6" type="ORF">GCM10010862_39000</name>
</gene>
<comment type="caution">
    <text evidence="6">The sequence shown here is derived from an EMBL/GenBank/DDBJ whole genome shotgun (WGS) entry which is preliminary data.</text>
</comment>
<evidence type="ECO:0000256" key="4">
    <source>
        <dbReference type="ARBA" id="ARBA00022840"/>
    </source>
</evidence>
<protein>
    <submittedName>
        <fullName evidence="6">N-acetyltransferase</fullName>
    </submittedName>
</protein>
<dbReference type="SMART" id="SM00881">
    <property type="entry name" value="CoA_binding"/>
    <property type="match status" value="1"/>
</dbReference>
<dbReference type="SUPFAM" id="SSF55729">
    <property type="entry name" value="Acyl-CoA N-acyltransferases (Nat)"/>
    <property type="match status" value="1"/>
</dbReference>